<feature type="domain" description="EIF2B subunit epsilon/gamma LbH" evidence="10">
    <location>
        <begin position="423"/>
        <end position="497"/>
    </location>
</feature>
<comment type="subcellular location">
    <subcellularLocation>
        <location evidence="1">Cytoplasm</location>
        <location evidence="1">Cytosol</location>
    </subcellularLocation>
</comment>
<feature type="compositionally biased region" description="Basic and acidic residues" evidence="9">
    <location>
        <begin position="511"/>
        <end position="530"/>
    </location>
</feature>
<dbReference type="STRING" id="675120.M2YK08"/>
<evidence type="ECO:0000256" key="3">
    <source>
        <dbReference type="ARBA" id="ARBA00022490"/>
    </source>
</evidence>
<evidence type="ECO:0000256" key="1">
    <source>
        <dbReference type="ARBA" id="ARBA00004514"/>
    </source>
</evidence>
<dbReference type="AlphaFoldDB" id="M2YK08"/>
<dbReference type="Pfam" id="PF25084">
    <property type="entry name" value="LbH_EIF2B"/>
    <property type="match status" value="1"/>
</dbReference>
<evidence type="ECO:0000256" key="9">
    <source>
        <dbReference type="SAM" id="MobiDB-lite"/>
    </source>
</evidence>
<proteinExistence type="inferred from homology"/>
<dbReference type="InterPro" id="IPR029044">
    <property type="entry name" value="Nucleotide-diphossugar_trans"/>
</dbReference>
<keyword evidence="3" id="KW-0963">Cytoplasm</keyword>
<dbReference type="OMA" id="NCVINPK"/>
<dbReference type="GO" id="GO:0005085">
    <property type="term" value="F:guanyl-nucleotide exchange factor activity"/>
    <property type="evidence" value="ECO:0007669"/>
    <property type="project" value="TreeGrafter"/>
</dbReference>
<dbReference type="HOGENOM" id="CLU_016743_1_0_1"/>
<organism evidence="11 12">
    <name type="scientific">Dothistroma septosporum (strain NZE10 / CBS 128990)</name>
    <name type="common">Red band needle blight fungus</name>
    <name type="synonym">Mycosphaerella pini</name>
    <dbReference type="NCBI Taxonomy" id="675120"/>
    <lineage>
        <taxon>Eukaryota</taxon>
        <taxon>Fungi</taxon>
        <taxon>Dikarya</taxon>
        <taxon>Ascomycota</taxon>
        <taxon>Pezizomycotina</taxon>
        <taxon>Dothideomycetes</taxon>
        <taxon>Dothideomycetidae</taxon>
        <taxon>Mycosphaerellales</taxon>
        <taxon>Mycosphaerellaceae</taxon>
        <taxon>Dothistroma</taxon>
    </lineage>
</organism>
<evidence type="ECO:0000256" key="5">
    <source>
        <dbReference type="ARBA" id="ARBA00022917"/>
    </source>
</evidence>
<reference evidence="12" key="1">
    <citation type="journal article" date="2012" name="PLoS Genet.">
        <title>The genomes of the fungal plant pathogens Cladosporium fulvum and Dothistroma septosporum reveal adaptation to different hosts and lifestyles but also signatures of common ancestry.</title>
        <authorList>
            <person name="de Wit P.J.G.M."/>
            <person name="van der Burgt A."/>
            <person name="Oekmen B."/>
            <person name="Stergiopoulos I."/>
            <person name="Abd-Elsalam K.A."/>
            <person name="Aerts A.L."/>
            <person name="Bahkali A.H."/>
            <person name="Beenen H.G."/>
            <person name="Chettri P."/>
            <person name="Cox M.P."/>
            <person name="Datema E."/>
            <person name="de Vries R.P."/>
            <person name="Dhillon B."/>
            <person name="Ganley A.R."/>
            <person name="Griffiths S.A."/>
            <person name="Guo Y."/>
            <person name="Hamelin R.C."/>
            <person name="Henrissat B."/>
            <person name="Kabir M.S."/>
            <person name="Jashni M.K."/>
            <person name="Kema G."/>
            <person name="Klaubauf S."/>
            <person name="Lapidus A."/>
            <person name="Levasseur A."/>
            <person name="Lindquist E."/>
            <person name="Mehrabi R."/>
            <person name="Ohm R.A."/>
            <person name="Owen T.J."/>
            <person name="Salamov A."/>
            <person name="Schwelm A."/>
            <person name="Schijlen E."/>
            <person name="Sun H."/>
            <person name="van den Burg H.A."/>
            <person name="van Ham R.C.H.J."/>
            <person name="Zhang S."/>
            <person name="Goodwin S.B."/>
            <person name="Grigoriev I.V."/>
            <person name="Collemare J."/>
            <person name="Bradshaw R.E."/>
        </authorList>
    </citation>
    <scope>NUCLEOTIDE SEQUENCE [LARGE SCALE GENOMIC DNA]</scope>
    <source>
        <strain evidence="12">NZE10 / CBS 128990</strain>
    </source>
</reference>
<evidence type="ECO:0000256" key="7">
    <source>
        <dbReference type="ARBA" id="ARBA00044229"/>
    </source>
</evidence>
<dbReference type="GO" id="GO:0002183">
    <property type="term" value="P:cytoplasmic translational initiation"/>
    <property type="evidence" value="ECO:0007669"/>
    <property type="project" value="TreeGrafter"/>
</dbReference>
<sequence>MPHATTPNPGLQAFILCGPGESLSTFTSNPKDFSKALVPIANRPMVWYPIDWCYRMGITGEYIILITPPESQPALQAALVTHPALTSLPGRKPEILAPRELTQTTGTGALLRLPEVQSVIASDFVILPCDLISELDGIKLVQRWLELSPLNNSQRPSLPPMIRKGGFGLYYPTGGLDGISHKKDETDLIATTDFPTGRVPLTQRLTAERVMITMPTDTVRDKLEEDKDIFKIRDALPRKTGKVKILTKHRDAHVYIFPKWVKQFVAENEQFDSISEDVMGWWAKAQWQTGLAAKLSMDDALDSEKTKQDDLADSYHLEVDDTNTTTPLSTTKVSLPARCAAQTSATFASRVDSTTSTATPPARLSIPPLLAYIQPPNKKTAPAPDQPLIRRVDTSHALLSVSLYLAKQSSTHALGHENKVHPTVKLGPQSRVAQEDSLVAENTIIGTRSIIKESVIGANCEIGDNVRLNRCLLMDGVTIGNGAQLSGCIMGRRARVEGRPTAPSQPMPSAEDAKKSKARERPEYDDEDRVRLTECEVAPFFKVELGTEAKAEKFSSFDTAELYDDEGEEDDSDE</sequence>
<dbReference type="InterPro" id="IPR056764">
    <property type="entry name" value="LbH_EIF2B3/5"/>
</dbReference>
<evidence type="ECO:0000256" key="4">
    <source>
        <dbReference type="ARBA" id="ARBA00022540"/>
    </source>
</evidence>
<comment type="similarity">
    <text evidence="2">Belongs to the eIF-2B gamma/epsilon subunits family.</text>
</comment>
<dbReference type="GO" id="GO:0005829">
    <property type="term" value="C:cytosol"/>
    <property type="evidence" value="ECO:0007669"/>
    <property type="project" value="UniProtKB-SubCell"/>
</dbReference>
<dbReference type="Gene3D" id="3.90.550.10">
    <property type="entry name" value="Spore Coat Polysaccharide Biosynthesis Protein SpsA, Chain A"/>
    <property type="match status" value="1"/>
</dbReference>
<evidence type="ECO:0000256" key="8">
    <source>
        <dbReference type="ARBA" id="ARBA00046432"/>
    </source>
</evidence>
<evidence type="ECO:0000256" key="2">
    <source>
        <dbReference type="ARBA" id="ARBA00007878"/>
    </source>
</evidence>
<dbReference type="Proteomes" id="UP000016933">
    <property type="component" value="Unassembled WGS sequence"/>
</dbReference>
<dbReference type="Gene3D" id="2.160.10.10">
    <property type="entry name" value="Hexapeptide repeat proteins"/>
    <property type="match status" value="1"/>
</dbReference>
<dbReference type="eggNOG" id="KOG1462">
    <property type="taxonomic scope" value="Eukaryota"/>
</dbReference>
<keyword evidence="5" id="KW-0648">Protein biosynthesis</keyword>
<evidence type="ECO:0000313" key="11">
    <source>
        <dbReference type="EMBL" id="EME39286.1"/>
    </source>
</evidence>
<evidence type="ECO:0000313" key="12">
    <source>
        <dbReference type="Proteomes" id="UP000016933"/>
    </source>
</evidence>
<name>M2YK08_DOTSN</name>
<keyword evidence="12" id="KW-1185">Reference proteome</keyword>
<dbReference type="GO" id="GO:0003743">
    <property type="term" value="F:translation initiation factor activity"/>
    <property type="evidence" value="ECO:0007669"/>
    <property type="project" value="UniProtKB-KW"/>
</dbReference>
<feature type="region of interest" description="Disordered" evidence="9">
    <location>
        <begin position="498"/>
        <end position="530"/>
    </location>
</feature>
<evidence type="ECO:0000256" key="6">
    <source>
        <dbReference type="ARBA" id="ARBA00044196"/>
    </source>
</evidence>
<dbReference type="PANTHER" id="PTHR45989">
    <property type="entry name" value="TRANSLATION INITIATION FACTOR EIF-2B SUBUNIT GAMMA"/>
    <property type="match status" value="1"/>
</dbReference>
<dbReference type="EMBL" id="KB446545">
    <property type="protein sequence ID" value="EME39286.1"/>
    <property type="molecule type" value="Genomic_DNA"/>
</dbReference>
<evidence type="ECO:0000259" key="10">
    <source>
        <dbReference type="Pfam" id="PF25084"/>
    </source>
</evidence>
<dbReference type="InterPro" id="IPR051960">
    <property type="entry name" value="eIF2B_gamma"/>
</dbReference>
<keyword evidence="4" id="KW-0396">Initiation factor</keyword>
<comment type="subunit">
    <text evidence="8">Component of the translation initiation factor 2B (eIF2B) complex which is a heterodecamer of two sets of five different subunits: alpha, beta, gamma, delta and epsilon. Subunits alpha, beta and delta comprise a regulatory subcomplex and subunits epsilon and gamma comprise a catalytic subcomplex. Within the complex, the hexameric regulatory complex resides at the center, with the two heterodimeric catalytic subcomplexes bound on opposite sides.</text>
</comment>
<dbReference type="SUPFAM" id="SSF53448">
    <property type="entry name" value="Nucleotide-diphospho-sugar transferases"/>
    <property type="match status" value="1"/>
</dbReference>
<reference evidence="11 12" key="2">
    <citation type="journal article" date="2012" name="PLoS Pathog.">
        <title>Diverse lifestyles and strategies of plant pathogenesis encoded in the genomes of eighteen Dothideomycetes fungi.</title>
        <authorList>
            <person name="Ohm R.A."/>
            <person name="Feau N."/>
            <person name="Henrissat B."/>
            <person name="Schoch C.L."/>
            <person name="Horwitz B.A."/>
            <person name="Barry K.W."/>
            <person name="Condon B.J."/>
            <person name="Copeland A.C."/>
            <person name="Dhillon B."/>
            <person name="Glaser F."/>
            <person name="Hesse C.N."/>
            <person name="Kosti I."/>
            <person name="LaButti K."/>
            <person name="Lindquist E.A."/>
            <person name="Lucas S."/>
            <person name="Salamov A.A."/>
            <person name="Bradshaw R.E."/>
            <person name="Ciuffetti L."/>
            <person name="Hamelin R.C."/>
            <person name="Kema G.H.J."/>
            <person name="Lawrence C."/>
            <person name="Scott J.A."/>
            <person name="Spatafora J.W."/>
            <person name="Turgeon B.G."/>
            <person name="de Wit P.J.G.M."/>
            <person name="Zhong S."/>
            <person name="Goodwin S.B."/>
            <person name="Grigoriev I.V."/>
        </authorList>
    </citation>
    <scope>NUCLEOTIDE SEQUENCE [LARGE SCALE GENOMIC DNA]</scope>
    <source>
        <strain evidence="12">NZE10 / CBS 128990</strain>
    </source>
</reference>
<dbReference type="GO" id="GO:0005851">
    <property type="term" value="C:eukaryotic translation initiation factor 2B complex"/>
    <property type="evidence" value="ECO:0007669"/>
    <property type="project" value="TreeGrafter"/>
</dbReference>
<dbReference type="OrthoDB" id="10250549at2759"/>
<protein>
    <recommendedName>
        <fullName evidence="6">Translation initiation factor eIF2B subunit gamma</fullName>
    </recommendedName>
    <alternativeName>
        <fullName evidence="7">eIF2B GDP-GTP exchange factor subunit gamma</fullName>
    </alternativeName>
</protein>
<gene>
    <name evidence="11" type="ORF">DOTSEDRAFT_139030</name>
</gene>
<accession>M2YK08</accession>
<dbReference type="PANTHER" id="PTHR45989:SF1">
    <property type="entry name" value="TRANSLATION INITIATION FACTOR EIF-2B SUBUNIT GAMMA"/>
    <property type="match status" value="1"/>
</dbReference>